<reference evidence="1" key="1">
    <citation type="submission" date="2018-05" db="EMBL/GenBank/DDBJ databases">
        <authorList>
            <person name="Lanie J.A."/>
            <person name="Ng W.-L."/>
            <person name="Kazmierczak K.M."/>
            <person name="Andrzejewski T.M."/>
            <person name="Davidsen T.M."/>
            <person name="Wayne K.J."/>
            <person name="Tettelin H."/>
            <person name="Glass J.I."/>
            <person name="Rusch D."/>
            <person name="Podicherti R."/>
            <person name="Tsui H.-C.T."/>
            <person name="Winkler M.E."/>
        </authorList>
    </citation>
    <scope>NUCLEOTIDE SEQUENCE</scope>
</reference>
<evidence type="ECO:0000313" key="1">
    <source>
        <dbReference type="EMBL" id="SVA94096.1"/>
    </source>
</evidence>
<gene>
    <name evidence="1" type="ORF">METZ01_LOCUS146950</name>
</gene>
<dbReference type="AlphaFoldDB" id="A0A381ZXV6"/>
<proteinExistence type="predicted"/>
<name>A0A381ZXV6_9ZZZZ</name>
<dbReference type="PROSITE" id="PS51257">
    <property type="entry name" value="PROKAR_LIPOPROTEIN"/>
    <property type="match status" value="1"/>
</dbReference>
<feature type="non-terminal residue" evidence="1">
    <location>
        <position position="57"/>
    </location>
</feature>
<protein>
    <submittedName>
        <fullName evidence="1">Uncharacterized protein</fullName>
    </submittedName>
</protein>
<sequence>MKKSENAMKKSDNIKNSYLVVASVASASLLAGCGDSDTPEIKQWKAAPGTNGFINLD</sequence>
<accession>A0A381ZXV6</accession>
<organism evidence="1">
    <name type="scientific">marine metagenome</name>
    <dbReference type="NCBI Taxonomy" id="408172"/>
    <lineage>
        <taxon>unclassified sequences</taxon>
        <taxon>metagenomes</taxon>
        <taxon>ecological metagenomes</taxon>
    </lineage>
</organism>
<dbReference type="EMBL" id="UINC01023104">
    <property type="protein sequence ID" value="SVA94096.1"/>
    <property type="molecule type" value="Genomic_DNA"/>
</dbReference>